<evidence type="ECO:0000313" key="1">
    <source>
        <dbReference type="EMBL" id="UUX33187.1"/>
    </source>
</evidence>
<evidence type="ECO:0008006" key="3">
    <source>
        <dbReference type="Google" id="ProtNLM"/>
    </source>
</evidence>
<protein>
    <recommendedName>
        <fullName evidence="3">Secreted protein</fullName>
    </recommendedName>
</protein>
<dbReference type="Proteomes" id="UP001315967">
    <property type="component" value="Chromosome"/>
</dbReference>
<proteinExistence type="predicted"/>
<keyword evidence="2" id="KW-1185">Reference proteome</keyword>
<name>A0ABY5P3A2_9LACT</name>
<dbReference type="RefSeq" id="WP_313792690.1">
    <property type="nucleotide sequence ID" value="NZ_CP102453.1"/>
</dbReference>
<reference evidence="1 2" key="1">
    <citation type="submission" date="2022-08" db="EMBL/GenBank/DDBJ databases">
        <title>Aerococcaceae sp. nov isolated from spoiled eye mask.</title>
        <authorList>
            <person name="Zhou G."/>
            <person name="Xie X.-B."/>
            <person name="Shi Q.-S."/>
            <person name="Wang Y.-S."/>
            <person name="Wen X."/>
            <person name="Peng H."/>
            <person name="Yang X.-J."/>
            <person name="Tao H.-B."/>
            <person name="Huang X.-M."/>
        </authorList>
    </citation>
    <scope>NUCLEOTIDE SEQUENCE [LARGE SCALE GENOMIC DNA]</scope>
    <source>
        <strain evidence="2">DM20194951</strain>
    </source>
</reference>
<organism evidence="1 2">
    <name type="scientific">Fundicoccus culcitae</name>
    <dbReference type="NCBI Taxonomy" id="2969821"/>
    <lineage>
        <taxon>Bacteria</taxon>
        <taxon>Bacillati</taxon>
        <taxon>Bacillota</taxon>
        <taxon>Bacilli</taxon>
        <taxon>Lactobacillales</taxon>
        <taxon>Aerococcaceae</taxon>
        <taxon>Fundicoccus</taxon>
    </lineage>
</organism>
<sequence length="112" mass="12552">MGRWVGGWGLWELGGFWCVFAIFVHLPDVICGCEPAWLVAGRHAEFTSAFLATFTFLVHLADVICGCEPALLVDGRHAEFTSAFLCFDDFVSDKLCIFRFVCKTHYSILVLL</sequence>
<gene>
    <name evidence="1" type="ORF">NRE15_09770</name>
</gene>
<evidence type="ECO:0000313" key="2">
    <source>
        <dbReference type="Proteomes" id="UP001315967"/>
    </source>
</evidence>
<accession>A0ABY5P3A2</accession>
<dbReference type="EMBL" id="CP102453">
    <property type="protein sequence ID" value="UUX33187.1"/>
    <property type="molecule type" value="Genomic_DNA"/>
</dbReference>